<organism evidence="3 4">
    <name type="scientific">Devosia ginsengisoli</name>
    <dbReference type="NCBI Taxonomy" id="400770"/>
    <lineage>
        <taxon>Bacteria</taxon>
        <taxon>Pseudomonadati</taxon>
        <taxon>Pseudomonadota</taxon>
        <taxon>Alphaproteobacteria</taxon>
        <taxon>Hyphomicrobiales</taxon>
        <taxon>Devosiaceae</taxon>
        <taxon>Devosia</taxon>
    </lineage>
</organism>
<accession>A0A5B8LU72</accession>
<keyword evidence="4" id="KW-1185">Reference proteome</keyword>
<dbReference type="KEGG" id="dea:FPZ08_08950"/>
<gene>
    <name evidence="3" type="ORF">FPZ08_08950</name>
</gene>
<feature type="signal peptide" evidence="1">
    <location>
        <begin position="1"/>
        <end position="18"/>
    </location>
</feature>
<dbReference type="AlphaFoldDB" id="A0A5B8LU72"/>
<feature type="chain" id="PRO_5022660015" evidence="1">
    <location>
        <begin position="19"/>
        <end position="335"/>
    </location>
</feature>
<dbReference type="RefSeq" id="WP_146289654.1">
    <property type="nucleotide sequence ID" value="NZ_CP042304.1"/>
</dbReference>
<feature type="domain" description="DUF4424" evidence="2">
    <location>
        <begin position="18"/>
        <end position="326"/>
    </location>
</feature>
<name>A0A5B8LU72_9HYPH</name>
<dbReference type="Gene3D" id="2.60.40.3680">
    <property type="match status" value="1"/>
</dbReference>
<dbReference type="EMBL" id="CP042304">
    <property type="protein sequence ID" value="QDZ10870.1"/>
    <property type="molecule type" value="Genomic_DNA"/>
</dbReference>
<evidence type="ECO:0000259" key="2">
    <source>
        <dbReference type="Pfam" id="PF14415"/>
    </source>
</evidence>
<proteinExistence type="predicted"/>
<reference evidence="3 4" key="1">
    <citation type="submission" date="2019-07" db="EMBL/GenBank/DDBJ databases">
        <title>Full genome sequence of Devosia sp. Gsoil 520.</title>
        <authorList>
            <person name="Im W.-T."/>
        </authorList>
    </citation>
    <scope>NUCLEOTIDE SEQUENCE [LARGE SCALE GENOMIC DNA]</scope>
    <source>
        <strain evidence="3 4">Gsoil 520</strain>
    </source>
</reference>
<keyword evidence="1" id="KW-0732">Signal</keyword>
<dbReference type="OrthoDB" id="7299818at2"/>
<evidence type="ECO:0000313" key="4">
    <source>
        <dbReference type="Proteomes" id="UP000315364"/>
    </source>
</evidence>
<protein>
    <submittedName>
        <fullName evidence="3">DUF4424 domain-containing protein</fullName>
    </submittedName>
</protein>
<sequence>MRFLLLCGALLAAGPALANDTSAVLTTGGLEFITNQDIVMESEELFISKDEIRVVYQFRNDGDADQNILVAFPMPDIVPDFWSPVAFPVGPDDNLFQFETTLDGKHVETELHEYAYAFGVDRTKMIKQLGLPLVPITSQASDATDALDDETTARLLHLGLVAPDEYDAGEGWEKHYWPAWTYKATYTWEGLFPAGETVTVEHRYKPSVGGTVGVSFLGEPYEGYDPAAEYRTRYCTDESFLAAVRKTLANPDEPWSAPFFESWISYILTTGGNWSGGAIGKFRLVVDKGSPDNLVSFCGEGVKKIGPTTFEMVKEDFWPQEELNILILERQPTSN</sequence>
<dbReference type="InterPro" id="IPR025538">
    <property type="entry name" value="DUF4424"/>
</dbReference>
<dbReference type="Proteomes" id="UP000315364">
    <property type="component" value="Chromosome"/>
</dbReference>
<evidence type="ECO:0000256" key="1">
    <source>
        <dbReference type="SAM" id="SignalP"/>
    </source>
</evidence>
<dbReference type="Pfam" id="PF14415">
    <property type="entry name" value="DUF4424"/>
    <property type="match status" value="1"/>
</dbReference>
<evidence type="ECO:0000313" key="3">
    <source>
        <dbReference type="EMBL" id="QDZ10870.1"/>
    </source>
</evidence>